<comment type="cofactor">
    <cofactor evidence="2">
        <name>K(+)</name>
        <dbReference type="ChEBI" id="CHEBI:29103"/>
    </cofactor>
</comment>
<evidence type="ECO:0000256" key="16">
    <source>
        <dbReference type="NCBIfam" id="TIGR01064"/>
    </source>
</evidence>
<dbReference type="InterPro" id="IPR011037">
    <property type="entry name" value="Pyrv_Knase-like_insert_dom_sf"/>
</dbReference>
<dbReference type="SUPFAM" id="SSF52935">
    <property type="entry name" value="PK C-terminal domain-like"/>
    <property type="match status" value="1"/>
</dbReference>
<evidence type="ECO:0000256" key="3">
    <source>
        <dbReference type="ARBA" id="ARBA00004997"/>
    </source>
</evidence>
<keyword evidence="8" id="KW-0479">Metal-binding</keyword>
<comment type="catalytic activity">
    <reaction evidence="17">
        <text>pyruvate + ATP = phosphoenolpyruvate + ADP + H(+)</text>
        <dbReference type="Rhea" id="RHEA:18157"/>
        <dbReference type="ChEBI" id="CHEBI:15361"/>
        <dbReference type="ChEBI" id="CHEBI:15378"/>
        <dbReference type="ChEBI" id="CHEBI:30616"/>
        <dbReference type="ChEBI" id="CHEBI:58702"/>
        <dbReference type="ChEBI" id="CHEBI:456216"/>
        <dbReference type="EC" id="2.7.1.40"/>
    </reaction>
</comment>
<dbReference type="PRINTS" id="PR01050">
    <property type="entry name" value="PYRUVTKNASE"/>
</dbReference>
<dbReference type="InterPro" id="IPR036918">
    <property type="entry name" value="Pyrv_Knase_C_sf"/>
</dbReference>
<dbReference type="NCBIfam" id="NF004978">
    <property type="entry name" value="PRK06354.1"/>
    <property type="match status" value="1"/>
</dbReference>
<dbReference type="FunFam" id="3.20.20.60:FF:000025">
    <property type="entry name" value="Pyruvate kinase"/>
    <property type="match status" value="1"/>
</dbReference>
<dbReference type="Gene3D" id="2.40.33.10">
    <property type="entry name" value="PK beta-barrel domain-like"/>
    <property type="match status" value="1"/>
</dbReference>
<gene>
    <name evidence="20" type="ORF">SAMN02745168_1371</name>
</gene>
<evidence type="ECO:0000256" key="9">
    <source>
        <dbReference type="ARBA" id="ARBA00022741"/>
    </source>
</evidence>
<dbReference type="SUPFAM" id="SSF50800">
    <property type="entry name" value="PK beta-barrel domain-like"/>
    <property type="match status" value="1"/>
</dbReference>
<dbReference type="STRING" id="1122930.SAMN02745168_1371"/>
<feature type="domain" description="Pyruvate kinase barrel" evidence="18">
    <location>
        <begin position="1"/>
        <end position="322"/>
    </location>
</feature>
<dbReference type="PROSITE" id="PS00110">
    <property type="entry name" value="PYRUVATE_KINASE"/>
    <property type="match status" value="1"/>
</dbReference>
<evidence type="ECO:0000256" key="4">
    <source>
        <dbReference type="ARBA" id="ARBA00008663"/>
    </source>
</evidence>
<evidence type="ECO:0000256" key="8">
    <source>
        <dbReference type="ARBA" id="ARBA00022723"/>
    </source>
</evidence>
<evidence type="ECO:0000256" key="1">
    <source>
        <dbReference type="ARBA" id="ARBA00001946"/>
    </source>
</evidence>
<dbReference type="NCBIfam" id="NF004491">
    <property type="entry name" value="PRK05826.1"/>
    <property type="match status" value="1"/>
</dbReference>
<evidence type="ECO:0000259" key="18">
    <source>
        <dbReference type="Pfam" id="PF00224"/>
    </source>
</evidence>
<keyword evidence="11" id="KW-0067">ATP-binding</keyword>
<dbReference type="FunFam" id="2.40.33.10:FF:000001">
    <property type="entry name" value="Pyruvate kinase"/>
    <property type="match status" value="1"/>
</dbReference>
<dbReference type="OrthoDB" id="9812123at2"/>
<dbReference type="SUPFAM" id="SSF51621">
    <property type="entry name" value="Phosphoenolpyruvate/pyruvate domain"/>
    <property type="match status" value="1"/>
</dbReference>
<evidence type="ECO:0000259" key="19">
    <source>
        <dbReference type="Pfam" id="PF02887"/>
    </source>
</evidence>
<keyword evidence="7 17" id="KW-0808">Transferase</keyword>
<evidence type="ECO:0000256" key="5">
    <source>
        <dbReference type="ARBA" id="ARBA00012142"/>
    </source>
</evidence>
<comment type="pathway">
    <text evidence="3 17">Carbohydrate degradation; glycolysis; pyruvate from D-glyceraldehyde 3-phosphate: step 5/5.</text>
</comment>
<dbReference type="AlphaFoldDB" id="A0A1W2A0F1"/>
<evidence type="ECO:0000256" key="11">
    <source>
        <dbReference type="ARBA" id="ARBA00022840"/>
    </source>
</evidence>
<dbReference type="GO" id="GO:0016301">
    <property type="term" value="F:kinase activity"/>
    <property type="evidence" value="ECO:0007669"/>
    <property type="project" value="UniProtKB-KW"/>
</dbReference>
<evidence type="ECO:0000256" key="15">
    <source>
        <dbReference type="ARBA" id="ARBA00023317"/>
    </source>
</evidence>
<dbReference type="RefSeq" id="WP_084233990.1">
    <property type="nucleotide sequence ID" value="NZ_FWXW01000003.1"/>
</dbReference>
<evidence type="ECO:0000256" key="17">
    <source>
        <dbReference type="RuleBase" id="RU000504"/>
    </source>
</evidence>
<keyword evidence="13" id="KW-0630">Potassium</keyword>
<keyword evidence="9" id="KW-0547">Nucleotide-binding</keyword>
<comment type="cofactor">
    <cofactor evidence="1">
        <name>Mg(2+)</name>
        <dbReference type="ChEBI" id="CHEBI:18420"/>
    </cofactor>
</comment>
<dbReference type="GO" id="GO:0005524">
    <property type="term" value="F:ATP binding"/>
    <property type="evidence" value="ECO:0007669"/>
    <property type="project" value="UniProtKB-KW"/>
</dbReference>
<reference evidence="20 21" key="1">
    <citation type="submission" date="2017-04" db="EMBL/GenBank/DDBJ databases">
        <authorList>
            <person name="Afonso C.L."/>
            <person name="Miller P.J."/>
            <person name="Scott M.A."/>
            <person name="Spackman E."/>
            <person name="Goraichik I."/>
            <person name="Dimitrov K.M."/>
            <person name="Suarez D.L."/>
            <person name="Swayne D.E."/>
        </authorList>
    </citation>
    <scope>NUCLEOTIDE SEQUENCE [LARGE SCALE GENOMIC DNA]</scope>
    <source>
        <strain evidence="20 21">DSM 12816</strain>
    </source>
</reference>
<dbReference type="InterPro" id="IPR001697">
    <property type="entry name" value="Pyr_Knase"/>
</dbReference>
<dbReference type="GO" id="GO:0000287">
    <property type="term" value="F:magnesium ion binding"/>
    <property type="evidence" value="ECO:0007669"/>
    <property type="project" value="UniProtKB-UniRule"/>
</dbReference>
<dbReference type="InterPro" id="IPR040442">
    <property type="entry name" value="Pyrv_kinase-like_dom_sf"/>
</dbReference>
<dbReference type="Gene3D" id="3.20.20.60">
    <property type="entry name" value="Phosphoenolpyruvate-binding domains"/>
    <property type="match status" value="1"/>
</dbReference>
<feature type="domain" description="Pyruvate kinase C-terminal" evidence="19">
    <location>
        <begin position="356"/>
        <end position="467"/>
    </location>
</feature>
<name>A0A1W2A0F1_9FIRM</name>
<evidence type="ECO:0000256" key="7">
    <source>
        <dbReference type="ARBA" id="ARBA00022679"/>
    </source>
</evidence>
<dbReference type="InterPro" id="IPR015795">
    <property type="entry name" value="Pyrv_Knase_C"/>
</dbReference>
<evidence type="ECO:0000256" key="10">
    <source>
        <dbReference type="ARBA" id="ARBA00022777"/>
    </source>
</evidence>
<dbReference type="PANTHER" id="PTHR11817">
    <property type="entry name" value="PYRUVATE KINASE"/>
    <property type="match status" value="1"/>
</dbReference>
<dbReference type="UniPathway" id="UPA00109">
    <property type="reaction ID" value="UER00188"/>
</dbReference>
<organism evidence="20 21">
    <name type="scientific">Papillibacter cinnamivorans DSM 12816</name>
    <dbReference type="NCBI Taxonomy" id="1122930"/>
    <lineage>
        <taxon>Bacteria</taxon>
        <taxon>Bacillati</taxon>
        <taxon>Bacillota</taxon>
        <taxon>Clostridia</taxon>
        <taxon>Eubacteriales</taxon>
        <taxon>Oscillospiraceae</taxon>
        <taxon>Papillibacter</taxon>
    </lineage>
</organism>
<evidence type="ECO:0000256" key="6">
    <source>
        <dbReference type="ARBA" id="ARBA00018587"/>
    </source>
</evidence>
<dbReference type="Proteomes" id="UP000192790">
    <property type="component" value="Unassembled WGS sequence"/>
</dbReference>
<dbReference type="Pfam" id="PF00224">
    <property type="entry name" value="PK"/>
    <property type="match status" value="1"/>
</dbReference>
<keyword evidence="14 17" id="KW-0324">Glycolysis</keyword>
<dbReference type="EC" id="2.7.1.40" evidence="5 16"/>
<keyword evidence="21" id="KW-1185">Reference proteome</keyword>
<evidence type="ECO:0000313" key="20">
    <source>
        <dbReference type="EMBL" id="SMC54157.1"/>
    </source>
</evidence>
<dbReference type="GO" id="GO:0004743">
    <property type="term" value="F:pyruvate kinase activity"/>
    <property type="evidence" value="ECO:0007669"/>
    <property type="project" value="UniProtKB-UniRule"/>
</dbReference>
<evidence type="ECO:0000313" key="21">
    <source>
        <dbReference type="Proteomes" id="UP000192790"/>
    </source>
</evidence>
<accession>A0A1W2A0F1</accession>
<dbReference type="InterPro" id="IPR015793">
    <property type="entry name" value="Pyrv_Knase_brl"/>
</dbReference>
<keyword evidence="10 17" id="KW-0418">Kinase</keyword>
<evidence type="ECO:0000256" key="2">
    <source>
        <dbReference type="ARBA" id="ARBA00001958"/>
    </source>
</evidence>
<dbReference type="InterPro" id="IPR015806">
    <property type="entry name" value="Pyrv_Knase_insert_dom_sf"/>
</dbReference>
<evidence type="ECO:0000256" key="14">
    <source>
        <dbReference type="ARBA" id="ARBA00023152"/>
    </source>
</evidence>
<dbReference type="InterPro" id="IPR015813">
    <property type="entry name" value="Pyrv/PenolPyrv_kinase-like_dom"/>
</dbReference>
<dbReference type="GO" id="GO:0030955">
    <property type="term" value="F:potassium ion binding"/>
    <property type="evidence" value="ECO:0007669"/>
    <property type="project" value="UniProtKB-UniRule"/>
</dbReference>
<dbReference type="Gene3D" id="3.40.1380.20">
    <property type="entry name" value="Pyruvate kinase, C-terminal domain"/>
    <property type="match status" value="1"/>
</dbReference>
<proteinExistence type="inferred from homology"/>
<evidence type="ECO:0000256" key="12">
    <source>
        <dbReference type="ARBA" id="ARBA00022842"/>
    </source>
</evidence>
<sequence length="471" mass="50594">MRKTKIICTLGPAVPDEESLRALILAGMDAARFNFSHGTHESHLQQLNLLKKVRRELSRPVATILDTKGPEIRIRSFAGGSIQLAPGDPFILTSRDVPGSAERVSVTYPSLPREVSSGNRILLDDGLIELAVTEIRGEDILCTVINGGELSNNKSINIPDVHIDLPSLTDRDAEDLRFAAENGFDFIAASFIRKASDVEDIRRVLRQCGGEGILIIAKIENREGVDNMDDIIATSDAVMVARGDLGVEIPIYEVPILQKRIISKSIQRGKPVITATQMLDSMIRNPRPTRAEVSDIANAVFDGTSSVMLSGETASGKYPLRALSTMVRTLEAAEAEIDYWARFLAGGFSARASVTNAISHACCTTAHDLGADAIITVTTSGHTARMISRFKPQCAISAITTTDRVCRQLSISWGVFPILTAPVTSTDELFDCGIRESVLAGIVSAGDTVVITAGVPMGVSGTTNLIKAQVV</sequence>
<keyword evidence="12 17" id="KW-0460">Magnesium</keyword>
<keyword evidence="15 20" id="KW-0670">Pyruvate</keyword>
<dbReference type="NCBIfam" id="TIGR01064">
    <property type="entry name" value="pyruv_kin"/>
    <property type="match status" value="1"/>
</dbReference>
<dbReference type="InterPro" id="IPR018209">
    <property type="entry name" value="Pyrv_Knase_AS"/>
</dbReference>
<protein>
    <recommendedName>
        <fullName evidence="6 16">Pyruvate kinase</fullName>
        <ecNumber evidence="5 16">2.7.1.40</ecNumber>
    </recommendedName>
</protein>
<dbReference type="EMBL" id="FWXW01000003">
    <property type="protein sequence ID" value="SMC54157.1"/>
    <property type="molecule type" value="Genomic_DNA"/>
</dbReference>
<evidence type="ECO:0000256" key="13">
    <source>
        <dbReference type="ARBA" id="ARBA00022958"/>
    </source>
</evidence>
<dbReference type="Pfam" id="PF02887">
    <property type="entry name" value="PK_C"/>
    <property type="match status" value="1"/>
</dbReference>
<comment type="similarity">
    <text evidence="4 17">Belongs to the pyruvate kinase family.</text>
</comment>